<keyword evidence="6 7" id="KW-0472">Membrane</keyword>
<name>A0A264W388_9BACL</name>
<dbReference type="EMBL" id="NOKQ01000220">
    <property type="protein sequence ID" value="OZS77497.1"/>
    <property type="molecule type" value="Genomic_DNA"/>
</dbReference>
<proteinExistence type="predicted"/>
<feature type="transmembrane region" description="Helical" evidence="7">
    <location>
        <begin position="243"/>
        <end position="265"/>
    </location>
</feature>
<keyword evidence="2" id="KW-0813">Transport</keyword>
<evidence type="ECO:0000256" key="7">
    <source>
        <dbReference type="SAM" id="Phobius"/>
    </source>
</evidence>
<dbReference type="Pfam" id="PF12823">
    <property type="entry name" value="DUF3817"/>
    <property type="match status" value="1"/>
</dbReference>
<evidence type="ECO:0000256" key="5">
    <source>
        <dbReference type="ARBA" id="ARBA00022989"/>
    </source>
</evidence>
<dbReference type="Gene3D" id="1.20.1250.20">
    <property type="entry name" value="MFS general substrate transporter like domains"/>
    <property type="match status" value="1"/>
</dbReference>
<dbReference type="AlphaFoldDB" id="A0A264W388"/>
<feature type="transmembrane region" description="Helical" evidence="7">
    <location>
        <begin position="136"/>
        <end position="160"/>
    </location>
</feature>
<evidence type="ECO:0000256" key="4">
    <source>
        <dbReference type="ARBA" id="ARBA00022692"/>
    </source>
</evidence>
<feature type="transmembrane region" description="Helical" evidence="7">
    <location>
        <begin position="212"/>
        <end position="231"/>
    </location>
</feature>
<dbReference type="PANTHER" id="PTHR23517">
    <property type="entry name" value="RESISTANCE PROTEIN MDTM, PUTATIVE-RELATED-RELATED"/>
    <property type="match status" value="1"/>
</dbReference>
<organism evidence="9 10">
    <name type="scientific">Tetzosporium hominis</name>
    <dbReference type="NCBI Taxonomy" id="2020506"/>
    <lineage>
        <taxon>Bacteria</taxon>
        <taxon>Bacillati</taxon>
        <taxon>Bacillota</taxon>
        <taxon>Bacilli</taxon>
        <taxon>Bacillales</taxon>
        <taxon>Caryophanaceae</taxon>
        <taxon>Tetzosporium</taxon>
    </lineage>
</organism>
<keyword evidence="10" id="KW-1185">Reference proteome</keyword>
<dbReference type="InterPro" id="IPR036259">
    <property type="entry name" value="MFS_trans_sf"/>
</dbReference>
<evidence type="ECO:0000256" key="3">
    <source>
        <dbReference type="ARBA" id="ARBA00022475"/>
    </source>
</evidence>
<dbReference type="PROSITE" id="PS50850">
    <property type="entry name" value="MFS"/>
    <property type="match status" value="1"/>
</dbReference>
<dbReference type="GO" id="GO:0022857">
    <property type="term" value="F:transmembrane transporter activity"/>
    <property type="evidence" value="ECO:0007669"/>
    <property type="project" value="InterPro"/>
</dbReference>
<keyword evidence="5 7" id="KW-1133">Transmembrane helix</keyword>
<dbReference type="InterPro" id="IPR011701">
    <property type="entry name" value="MFS"/>
</dbReference>
<feature type="transmembrane region" description="Helical" evidence="7">
    <location>
        <begin position="111"/>
        <end position="130"/>
    </location>
</feature>
<dbReference type="CDD" id="cd17325">
    <property type="entry name" value="MFS_MdtG_SLC18_like"/>
    <property type="match status" value="1"/>
</dbReference>
<accession>A0A264W388</accession>
<evidence type="ECO:0000259" key="8">
    <source>
        <dbReference type="PROSITE" id="PS50850"/>
    </source>
</evidence>
<reference evidence="9 10" key="1">
    <citation type="submission" date="2017-07" db="EMBL/GenBank/DDBJ databases">
        <title>Tetzosporium hominis gen.nov. sp.nov.</title>
        <authorList>
            <person name="Tetz G."/>
            <person name="Tetz V."/>
        </authorList>
    </citation>
    <scope>NUCLEOTIDE SEQUENCE [LARGE SCALE GENOMIC DNA]</scope>
    <source>
        <strain evidence="9 10">VT-49</strain>
    </source>
</reference>
<feature type="transmembrane region" description="Helical" evidence="7">
    <location>
        <begin position="181"/>
        <end position="200"/>
    </location>
</feature>
<protein>
    <submittedName>
        <fullName evidence="9">Multidrug transporter</fullName>
    </submittedName>
</protein>
<comment type="subcellular location">
    <subcellularLocation>
        <location evidence="1">Cell membrane</location>
        <topology evidence="1">Multi-pass membrane protein</topology>
    </subcellularLocation>
</comment>
<dbReference type="InterPro" id="IPR023845">
    <property type="entry name" value="DUF3817_TM"/>
</dbReference>
<feature type="transmembrane region" description="Helical" evidence="7">
    <location>
        <begin position="376"/>
        <end position="395"/>
    </location>
</feature>
<evidence type="ECO:0000256" key="6">
    <source>
        <dbReference type="ARBA" id="ARBA00023136"/>
    </source>
</evidence>
<evidence type="ECO:0000256" key="2">
    <source>
        <dbReference type="ARBA" id="ARBA00022448"/>
    </source>
</evidence>
<evidence type="ECO:0000256" key="1">
    <source>
        <dbReference type="ARBA" id="ARBA00004651"/>
    </source>
</evidence>
<dbReference type="Pfam" id="PF07690">
    <property type="entry name" value="MFS_1"/>
    <property type="match status" value="1"/>
</dbReference>
<dbReference type="Proteomes" id="UP000217065">
    <property type="component" value="Unassembled WGS sequence"/>
</dbReference>
<evidence type="ECO:0000313" key="10">
    <source>
        <dbReference type="Proteomes" id="UP000217065"/>
    </source>
</evidence>
<evidence type="ECO:0000313" key="9">
    <source>
        <dbReference type="EMBL" id="OZS77497.1"/>
    </source>
</evidence>
<dbReference type="InterPro" id="IPR020846">
    <property type="entry name" value="MFS_dom"/>
</dbReference>
<feature type="domain" description="Major facilitator superfamily (MFS) profile" evidence="8">
    <location>
        <begin position="117"/>
        <end position="487"/>
    </location>
</feature>
<sequence length="491" mass="53231">MKKEGFLVHTERRYLPIRLFRFFGIADGISLLVLLGIAVPLKYLADLPVAVTYAGSIHGAIFIGYVVSIVIVQLTVGWKLYWSLLAIGAAFIPFANFVLDRAVKKRESEFQTRAFPIVWLVYAIIFFSFMDLFAQLPIISTFATSLGATTFIAGIAVGMYSLSNTGGNLLAGLLTDRFGPYRLLVIGLAGTAAMLFLYSAVESPEALLVVRFFHGFIGGFIVPAAFTFVANQSKENSAGSENALTGAFVGAAAIIGPAFSGILAAQTSAPFVLRIVGLFGVLLLIGAFLLLRGQLFKRTTERPEALTRNPALLISFMGAFLMMFSQGALAYLLPLRVEELGFSSRVSGTLLSVFGLTAVLVFVSPIRRLFDRWSPLLNFQIGVLVIALAQFSLGISDSIVVFYIILFFYGIGFAFTFPSINVFLYRGTTKQNRGKAYGYFYAFFSLGVVLGSSGLAFIHPDVSVLFMVTCFVLIAGAFASFLCGKKGVSLK</sequence>
<comment type="caution">
    <text evidence="9">The sequence shown here is derived from an EMBL/GenBank/DDBJ whole genome shotgun (WGS) entry which is preliminary data.</text>
</comment>
<keyword evidence="4 7" id="KW-0812">Transmembrane</keyword>
<dbReference type="GO" id="GO:0005886">
    <property type="term" value="C:plasma membrane"/>
    <property type="evidence" value="ECO:0007669"/>
    <property type="project" value="UniProtKB-SubCell"/>
</dbReference>
<dbReference type="SUPFAM" id="SSF103473">
    <property type="entry name" value="MFS general substrate transporter"/>
    <property type="match status" value="1"/>
</dbReference>
<feature type="transmembrane region" description="Helical" evidence="7">
    <location>
        <begin position="53"/>
        <end position="74"/>
    </location>
</feature>
<dbReference type="InterPro" id="IPR050171">
    <property type="entry name" value="MFS_Transporters"/>
</dbReference>
<feature type="transmembrane region" description="Helical" evidence="7">
    <location>
        <begin position="20"/>
        <end position="41"/>
    </location>
</feature>
<gene>
    <name evidence="9" type="ORF">CF394_09765</name>
</gene>
<feature type="transmembrane region" description="Helical" evidence="7">
    <location>
        <begin position="345"/>
        <end position="364"/>
    </location>
</feature>
<keyword evidence="3" id="KW-1003">Cell membrane</keyword>
<feature type="transmembrane region" description="Helical" evidence="7">
    <location>
        <begin position="436"/>
        <end position="458"/>
    </location>
</feature>
<feature type="transmembrane region" description="Helical" evidence="7">
    <location>
        <begin position="464"/>
        <end position="484"/>
    </location>
</feature>
<dbReference type="OrthoDB" id="9793283at2"/>
<feature type="transmembrane region" description="Helical" evidence="7">
    <location>
        <begin position="312"/>
        <end position="333"/>
    </location>
</feature>
<feature type="transmembrane region" description="Helical" evidence="7">
    <location>
        <begin position="271"/>
        <end position="291"/>
    </location>
</feature>
<feature type="transmembrane region" description="Helical" evidence="7">
    <location>
        <begin position="80"/>
        <end position="99"/>
    </location>
</feature>
<dbReference type="NCBIfam" id="TIGR03954">
    <property type="entry name" value="integ_memb_HG"/>
    <property type="match status" value="1"/>
</dbReference>
<dbReference type="PANTHER" id="PTHR23517:SF3">
    <property type="entry name" value="INTEGRAL MEMBRANE TRANSPORT PROTEIN"/>
    <property type="match status" value="1"/>
</dbReference>
<feature type="transmembrane region" description="Helical" evidence="7">
    <location>
        <begin position="401"/>
        <end position="424"/>
    </location>
</feature>